<evidence type="ECO:0000256" key="1">
    <source>
        <dbReference type="SAM" id="MobiDB-lite"/>
    </source>
</evidence>
<evidence type="ECO:0000259" key="5">
    <source>
        <dbReference type="Pfam" id="PF26571"/>
    </source>
</evidence>
<dbReference type="CDD" id="cd13399">
    <property type="entry name" value="Slt35-like"/>
    <property type="match status" value="1"/>
</dbReference>
<feature type="region of interest" description="Disordered" evidence="1">
    <location>
        <begin position="205"/>
        <end position="230"/>
    </location>
</feature>
<dbReference type="CDD" id="cd12797">
    <property type="entry name" value="M23_peptidase"/>
    <property type="match status" value="1"/>
</dbReference>
<organism evidence="6 7">
    <name type="scientific">Rhodococcus opacus</name>
    <name type="common">Nocardia opaca</name>
    <dbReference type="NCBI Taxonomy" id="37919"/>
    <lineage>
        <taxon>Bacteria</taxon>
        <taxon>Bacillati</taxon>
        <taxon>Actinomycetota</taxon>
        <taxon>Actinomycetes</taxon>
        <taxon>Mycobacteriales</taxon>
        <taxon>Nocardiaceae</taxon>
        <taxon>Rhodococcus</taxon>
    </lineage>
</organism>
<dbReference type="Gene3D" id="2.70.70.10">
    <property type="entry name" value="Glucose Permease (Domain IIA)"/>
    <property type="match status" value="1"/>
</dbReference>
<dbReference type="PANTHER" id="PTHR21666">
    <property type="entry name" value="PEPTIDASE-RELATED"/>
    <property type="match status" value="1"/>
</dbReference>
<dbReference type="GO" id="GO:0004222">
    <property type="term" value="F:metalloendopeptidase activity"/>
    <property type="evidence" value="ECO:0007669"/>
    <property type="project" value="TreeGrafter"/>
</dbReference>
<comment type="caution">
    <text evidence="6">The sequence shown here is derived from an EMBL/GenBank/DDBJ whole genome shotgun (WGS) entry which is preliminary data.</text>
</comment>
<dbReference type="InterPro" id="IPR050570">
    <property type="entry name" value="Cell_wall_metabolism_enzyme"/>
</dbReference>
<evidence type="ECO:0000259" key="3">
    <source>
        <dbReference type="Pfam" id="PF01464"/>
    </source>
</evidence>
<gene>
    <name evidence="6" type="ORF">C5613_39655</name>
</gene>
<protein>
    <submittedName>
        <fullName evidence="6">Lytic transglycosylase</fullName>
    </submittedName>
</protein>
<evidence type="ECO:0000259" key="4">
    <source>
        <dbReference type="Pfam" id="PF01551"/>
    </source>
</evidence>
<feature type="transmembrane region" description="Helical" evidence="2">
    <location>
        <begin position="21"/>
        <end position="45"/>
    </location>
</feature>
<dbReference type="SUPFAM" id="SSF51261">
    <property type="entry name" value="Duplicated hybrid motif"/>
    <property type="match status" value="1"/>
</dbReference>
<evidence type="ECO:0000313" key="7">
    <source>
        <dbReference type="Proteomes" id="UP000239290"/>
    </source>
</evidence>
<sequence>MTLLDTPPSTPDTQEGSSKKWWWLPAGISAFAMVIMMAPILVILATTGSDTNCGQPVPDAGGGSLMGIKPGSLAVPMAEGTYTISSPFGMRETGMHDGQDYAAPLGTPFYAAGDGEVIAAEPAAGYGHWIRIRHTIEGQIVESLYGHMQASGVLVHTGDKVTAGQLIGKVGSEGQSSGPHLHFGIYPGGWSLGGGVDPIAWLTQHGTISPTRGPAEPVAHTDSTGGELPPLPADKGSEAHMQIDSIRVMRTIAAAFPEITTIGGWRPTGDVAQDHPDGRAVDIMIPDSASAQGKALGDKVTLYLQQNKVALDVEYLIWQQRYWDGTGHWSLMEDRHGYTAHHFDHVHVTTVGGGMPTADTHYRPVPGATTTTGPCPTEVGDQTELAPGSIPPQYTNAVSAAGSLCPEVSPVLVAGIVQQESGFNENAVSKGDGVNQGGAEGLSQFMPDTWKAFGTDSGLDRAGNAEPPNAADPFNPYDAIASEGHYLCYIADYLRPHHDSGAVTGAVTDLIIAAYNGGEGAVVTYGGIPPFGQTQAYVPAVREHMDHFAARYP</sequence>
<dbReference type="EMBL" id="PUIO01000081">
    <property type="protein sequence ID" value="PQP14920.1"/>
    <property type="molecule type" value="Genomic_DNA"/>
</dbReference>
<dbReference type="Proteomes" id="UP000239290">
    <property type="component" value="Unassembled WGS sequence"/>
</dbReference>
<dbReference type="AlphaFoldDB" id="A0A2S8IJG6"/>
<feature type="domain" description="M23ase beta-sheet core" evidence="4">
    <location>
        <begin position="95"/>
        <end position="189"/>
    </location>
</feature>
<feature type="domain" description="ARB-07466-like C-terminal" evidence="5">
    <location>
        <begin position="239"/>
        <end position="343"/>
    </location>
</feature>
<dbReference type="Pfam" id="PF01464">
    <property type="entry name" value="SLT"/>
    <property type="match status" value="1"/>
</dbReference>
<keyword evidence="2" id="KW-1133">Transmembrane helix</keyword>
<dbReference type="InterPro" id="IPR023346">
    <property type="entry name" value="Lysozyme-like_dom_sf"/>
</dbReference>
<dbReference type="Pfam" id="PF26571">
    <property type="entry name" value="VldE"/>
    <property type="match status" value="1"/>
</dbReference>
<accession>A0A2S8IJG6</accession>
<dbReference type="Gene3D" id="1.10.530.10">
    <property type="match status" value="1"/>
</dbReference>
<evidence type="ECO:0000313" key="6">
    <source>
        <dbReference type="EMBL" id="PQP14920.1"/>
    </source>
</evidence>
<feature type="domain" description="Transglycosylase SLT" evidence="3">
    <location>
        <begin position="406"/>
        <end position="525"/>
    </location>
</feature>
<proteinExistence type="predicted"/>
<dbReference type="SUPFAM" id="SSF53955">
    <property type="entry name" value="Lysozyme-like"/>
    <property type="match status" value="1"/>
</dbReference>
<dbReference type="Pfam" id="PF01551">
    <property type="entry name" value="Peptidase_M23"/>
    <property type="match status" value="1"/>
</dbReference>
<keyword evidence="2" id="KW-0812">Transmembrane</keyword>
<dbReference type="PANTHER" id="PTHR21666:SF270">
    <property type="entry name" value="MUREIN HYDROLASE ACTIVATOR ENVC"/>
    <property type="match status" value="1"/>
</dbReference>
<dbReference type="InterPro" id="IPR016047">
    <property type="entry name" value="M23ase_b-sheet_dom"/>
</dbReference>
<dbReference type="InterPro" id="IPR008258">
    <property type="entry name" value="Transglycosylase_SLT_dom_1"/>
</dbReference>
<dbReference type="RefSeq" id="WP_105423082.1">
    <property type="nucleotide sequence ID" value="NZ_PUIO01000081.1"/>
</dbReference>
<name>A0A2S8IJG6_RHOOP</name>
<reference evidence="7" key="1">
    <citation type="submission" date="2018-02" db="EMBL/GenBank/DDBJ databases">
        <title>Draft genome sequencing of Rhodococcus opacus KU647198.</title>
        <authorList>
            <person name="Zheng B.-X."/>
        </authorList>
    </citation>
    <scope>NUCLEOTIDE SEQUENCE [LARGE SCALE GENOMIC DNA]</scope>
    <source>
        <strain evidence="7">04-OD7</strain>
    </source>
</reference>
<evidence type="ECO:0000256" key="2">
    <source>
        <dbReference type="SAM" id="Phobius"/>
    </source>
</evidence>
<keyword evidence="2" id="KW-0472">Membrane</keyword>
<dbReference type="InterPro" id="IPR058593">
    <property type="entry name" value="ARB_07466-like_C"/>
</dbReference>
<dbReference type="InterPro" id="IPR011055">
    <property type="entry name" value="Dup_hybrid_motif"/>
</dbReference>